<reference evidence="1 2" key="1">
    <citation type="submission" date="2020-08" db="EMBL/GenBank/DDBJ databases">
        <title>Genomic Encyclopedia of Type Strains, Phase IV (KMG-IV): sequencing the most valuable type-strain genomes for metagenomic binning, comparative biology and taxonomic classification.</title>
        <authorList>
            <person name="Goeker M."/>
        </authorList>
    </citation>
    <scope>NUCLEOTIDE SEQUENCE [LARGE SCALE GENOMIC DNA]</scope>
    <source>
        <strain evidence="1 2">DSM 103737</strain>
    </source>
</reference>
<protein>
    <submittedName>
        <fullName evidence="1">Uncharacterized protein</fullName>
    </submittedName>
</protein>
<dbReference type="RefSeq" id="WP_183316762.1">
    <property type="nucleotide sequence ID" value="NZ_JACIEN010000002.1"/>
</dbReference>
<proteinExistence type="predicted"/>
<accession>A0A840BWT5</accession>
<comment type="caution">
    <text evidence="1">The sequence shown here is derived from an EMBL/GenBank/DDBJ whole genome shotgun (WGS) entry which is preliminary data.</text>
</comment>
<dbReference type="AlphaFoldDB" id="A0A840BWT5"/>
<evidence type="ECO:0000313" key="2">
    <source>
        <dbReference type="Proteomes" id="UP000577362"/>
    </source>
</evidence>
<name>A0A840BWT5_9HYPH</name>
<gene>
    <name evidence="1" type="ORF">GGR16_002439</name>
</gene>
<organism evidence="1 2">
    <name type="scientific">Chelatococcus caeni</name>
    <dbReference type="NCBI Taxonomy" id="1348468"/>
    <lineage>
        <taxon>Bacteria</taxon>
        <taxon>Pseudomonadati</taxon>
        <taxon>Pseudomonadota</taxon>
        <taxon>Alphaproteobacteria</taxon>
        <taxon>Hyphomicrobiales</taxon>
        <taxon>Chelatococcaceae</taxon>
        <taxon>Chelatococcus</taxon>
    </lineage>
</organism>
<dbReference type="Proteomes" id="UP000577362">
    <property type="component" value="Unassembled WGS sequence"/>
</dbReference>
<keyword evidence="2" id="KW-1185">Reference proteome</keyword>
<sequence length="91" mass="10091">MSGRSITIATIAQCIRYGHRITAYCLNLDCRHSQELDLHALAERLGPDHSTLHKHLAPLLRCKACGGKRVQLTVHPDPRPAWKTAEERGGA</sequence>
<dbReference type="EMBL" id="JACIEN010000002">
    <property type="protein sequence ID" value="MBB4017410.1"/>
    <property type="molecule type" value="Genomic_DNA"/>
</dbReference>
<evidence type="ECO:0000313" key="1">
    <source>
        <dbReference type="EMBL" id="MBB4017410.1"/>
    </source>
</evidence>